<keyword evidence="23" id="KW-1185">Reference proteome</keyword>
<feature type="disulfide bond" evidence="16">
    <location>
        <begin position="100"/>
        <end position="164"/>
    </location>
</feature>
<keyword evidence="22" id="KW-0675">Receptor</keyword>
<evidence type="ECO:0000256" key="15">
    <source>
        <dbReference type="ARBA" id="ARBA00069619"/>
    </source>
</evidence>
<evidence type="ECO:0000256" key="4">
    <source>
        <dbReference type="ARBA" id="ARBA00022553"/>
    </source>
</evidence>
<feature type="transmembrane region" description="Helical" evidence="19">
    <location>
        <begin position="228"/>
        <end position="253"/>
    </location>
</feature>
<evidence type="ECO:0000256" key="8">
    <source>
        <dbReference type="ARBA" id="ARBA00022902"/>
    </source>
</evidence>
<evidence type="ECO:0000256" key="20">
    <source>
        <dbReference type="SAM" id="SignalP"/>
    </source>
</evidence>
<dbReference type="FunFam" id="2.60.40.420:FF:000019">
    <property type="entry name" value="Putative ephrin-B3"/>
    <property type="match status" value="1"/>
</dbReference>
<evidence type="ECO:0000256" key="17">
    <source>
        <dbReference type="RuleBase" id="RU004375"/>
    </source>
</evidence>
<dbReference type="Gene3D" id="2.60.40.420">
    <property type="entry name" value="Cupredoxins - blue copper proteins"/>
    <property type="match status" value="1"/>
</dbReference>
<feature type="compositionally biased region" description="Low complexity" evidence="18">
    <location>
        <begin position="266"/>
        <end position="276"/>
    </location>
</feature>
<comment type="subcellular location">
    <subcellularLocation>
        <location evidence="1">Membrane</location>
        <topology evidence="1">Single-pass type I membrane protein</topology>
    </subcellularLocation>
</comment>
<dbReference type="GO" id="GO:0007267">
    <property type="term" value="P:cell-cell signaling"/>
    <property type="evidence" value="ECO:0007669"/>
    <property type="project" value="UniProtKB-ARBA"/>
</dbReference>
<evidence type="ECO:0000256" key="12">
    <source>
        <dbReference type="ARBA" id="ARBA00023180"/>
    </source>
</evidence>
<dbReference type="GO" id="GO:0005886">
    <property type="term" value="C:plasma membrane"/>
    <property type="evidence" value="ECO:0007669"/>
    <property type="project" value="TreeGrafter"/>
</dbReference>
<comment type="function">
    <text evidence="13">Cell surface transmembrane ligand for Eph receptors, a family of receptor tyrosine kinases which are crucial for migration, repulsion and adhesion during neuronal, vascular and epithelial development. Binds promiscuously Eph receptors residing on adjacent cells, leading to contact-dependent bidirectional signaling into neighboring cells. The signaling pathway downstream of the receptor is referred to as forward signaling while the signaling pathway downstream of the ephrin ligand is referred to as reverse signaling. May play a pivotal role in forebrain function. Binds to, and induce the collapse of, commissural axons/growth cones in vitro. May play a role in constraining the orientation of longitudinally projecting axons.</text>
</comment>
<keyword evidence="10 17" id="KW-0472">Membrane</keyword>
<keyword evidence="11 16" id="KW-1015">Disulfide bond</keyword>
<keyword evidence="5 19" id="KW-0812">Transmembrane</keyword>
<keyword evidence="9 19" id="KW-1133">Transmembrane helix</keyword>
<keyword evidence="4" id="KW-0597">Phosphoprotein</keyword>
<feature type="domain" description="Ephrin RBD" evidence="21">
    <location>
        <begin position="37"/>
        <end position="175"/>
    </location>
</feature>
<comment type="caution">
    <text evidence="16">Lacks conserved residue(s) required for the propagation of feature annotation.</text>
</comment>
<evidence type="ECO:0000256" key="16">
    <source>
        <dbReference type="PROSITE-ProRule" id="PRU00884"/>
    </source>
</evidence>
<evidence type="ECO:0000313" key="22">
    <source>
        <dbReference type="EMBL" id="KAF3697607.1"/>
    </source>
</evidence>
<dbReference type="Proteomes" id="UP000503349">
    <property type="component" value="Chromosome 13"/>
</dbReference>
<feature type="signal peptide" evidence="20">
    <location>
        <begin position="1"/>
        <end position="36"/>
    </location>
</feature>
<dbReference type="PANTHER" id="PTHR11304:SF34">
    <property type="entry name" value="EPHRIN-B3"/>
    <property type="match status" value="1"/>
</dbReference>
<name>A0A6G1Q528_CHAAH</name>
<reference evidence="22 23" key="1">
    <citation type="submission" date="2019-02" db="EMBL/GenBank/DDBJ databases">
        <title>Opniocepnalus argus genome.</title>
        <authorList>
            <person name="Zhou C."/>
            <person name="Xiao S."/>
        </authorList>
    </citation>
    <scope>NUCLEOTIDE SEQUENCE [LARGE SCALE GENOMIC DNA]</scope>
    <source>
        <strain evidence="22">OARG1902GOOAL</strain>
        <tissue evidence="22">Muscle</tissue>
    </source>
</reference>
<evidence type="ECO:0000313" key="23">
    <source>
        <dbReference type="Proteomes" id="UP000503349"/>
    </source>
</evidence>
<dbReference type="InterPro" id="IPR031328">
    <property type="entry name" value="Ephrin"/>
</dbReference>
<keyword evidence="8" id="KW-0524">Neurogenesis</keyword>
<keyword evidence="6 20" id="KW-0732">Signal</keyword>
<evidence type="ECO:0000256" key="5">
    <source>
        <dbReference type="ARBA" id="ARBA00022692"/>
    </source>
</evidence>
<keyword evidence="2" id="KW-0217">Developmental protein</keyword>
<dbReference type="EMBL" id="CM015724">
    <property type="protein sequence ID" value="KAF3697607.1"/>
    <property type="molecule type" value="Genomic_DNA"/>
</dbReference>
<evidence type="ECO:0000256" key="18">
    <source>
        <dbReference type="SAM" id="MobiDB-lite"/>
    </source>
</evidence>
<keyword evidence="7" id="KW-0221">Differentiation</keyword>
<dbReference type="InterPro" id="IPR001799">
    <property type="entry name" value="Ephrin_RBD"/>
</dbReference>
<dbReference type="PROSITE" id="PS51551">
    <property type="entry name" value="EPHRIN_RBD_2"/>
    <property type="match status" value="1"/>
</dbReference>
<reference evidence="23" key="2">
    <citation type="submission" date="2019-02" db="EMBL/GenBank/DDBJ databases">
        <title>Opniocepnalus argus Var Kimnra genome.</title>
        <authorList>
            <person name="Zhou C."/>
            <person name="Xiao S."/>
        </authorList>
    </citation>
    <scope>NUCLEOTIDE SEQUENCE [LARGE SCALE GENOMIC DNA]</scope>
</reference>
<keyword evidence="3" id="KW-0488">Methylation</keyword>
<evidence type="ECO:0000256" key="13">
    <source>
        <dbReference type="ARBA" id="ARBA00057908"/>
    </source>
</evidence>
<dbReference type="Pfam" id="PF00812">
    <property type="entry name" value="Ephrin"/>
    <property type="match status" value="1"/>
</dbReference>
<gene>
    <name evidence="22" type="ORF">EXN66_Car013287</name>
</gene>
<dbReference type="PANTHER" id="PTHR11304">
    <property type="entry name" value="EPHRIN"/>
    <property type="match status" value="1"/>
</dbReference>
<evidence type="ECO:0000256" key="9">
    <source>
        <dbReference type="ARBA" id="ARBA00022989"/>
    </source>
</evidence>
<evidence type="ECO:0000259" key="21">
    <source>
        <dbReference type="PROSITE" id="PS51551"/>
    </source>
</evidence>
<comment type="subunit">
    <text evidence="14">Interacts with GRIP1 and GRIP2.</text>
</comment>
<evidence type="ECO:0000256" key="6">
    <source>
        <dbReference type="ARBA" id="ARBA00022729"/>
    </source>
</evidence>
<dbReference type="PROSITE" id="PS01299">
    <property type="entry name" value="EPHRIN_RBD_1"/>
    <property type="match status" value="1"/>
</dbReference>
<dbReference type="InterPro" id="IPR008972">
    <property type="entry name" value="Cupredoxin"/>
</dbReference>
<dbReference type="AlphaFoldDB" id="A0A6G1Q528"/>
<dbReference type="SUPFAM" id="SSF49503">
    <property type="entry name" value="Cupredoxins"/>
    <property type="match status" value="1"/>
</dbReference>
<evidence type="ECO:0000256" key="19">
    <source>
        <dbReference type="SAM" id="Phobius"/>
    </source>
</evidence>
<organism evidence="22 23">
    <name type="scientific">Channa argus</name>
    <name type="common">Northern snakehead</name>
    <name type="synonym">Ophicephalus argus</name>
    <dbReference type="NCBI Taxonomy" id="215402"/>
    <lineage>
        <taxon>Eukaryota</taxon>
        <taxon>Metazoa</taxon>
        <taxon>Chordata</taxon>
        <taxon>Craniata</taxon>
        <taxon>Vertebrata</taxon>
        <taxon>Euteleostomi</taxon>
        <taxon>Actinopterygii</taxon>
        <taxon>Neopterygii</taxon>
        <taxon>Teleostei</taxon>
        <taxon>Neoteleostei</taxon>
        <taxon>Acanthomorphata</taxon>
        <taxon>Anabantaria</taxon>
        <taxon>Anabantiformes</taxon>
        <taxon>Channoidei</taxon>
        <taxon>Channidae</taxon>
        <taxon>Channa</taxon>
    </lineage>
</organism>
<feature type="region of interest" description="Disordered" evidence="18">
    <location>
        <begin position="176"/>
        <end position="221"/>
    </location>
</feature>
<dbReference type="OrthoDB" id="6250301at2759"/>
<keyword evidence="12" id="KW-0325">Glycoprotein</keyword>
<protein>
    <recommendedName>
        <fullName evidence="15">Ephrin-B3</fullName>
    </recommendedName>
</protein>
<accession>A0A6G1Q528</accession>
<evidence type="ECO:0000256" key="11">
    <source>
        <dbReference type="ARBA" id="ARBA00023157"/>
    </source>
</evidence>
<feature type="chain" id="PRO_5026116511" description="Ephrin-B3" evidence="20">
    <location>
        <begin position="37"/>
        <end position="341"/>
    </location>
</feature>
<proteinExistence type="inferred from homology"/>
<evidence type="ECO:0000256" key="2">
    <source>
        <dbReference type="ARBA" id="ARBA00022473"/>
    </source>
</evidence>
<dbReference type="GO" id="GO:0007411">
    <property type="term" value="P:axon guidance"/>
    <property type="evidence" value="ECO:0007669"/>
    <property type="project" value="TreeGrafter"/>
</dbReference>
<evidence type="ECO:0000256" key="14">
    <source>
        <dbReference type="ARBA" id="ARBA00064027"/>
    </source>
</evidence>
<dbReference type="InterPro" id="IPR019765">
    <property type="entry name" value="Ephrin_CS"/>
</dbReference>
<keyword evidence="22" id="KW-0808">Transferase</keyword>
<comment type="similarity">
    <text evidence="16 17">Belongs to the ephrin family.</text>
</comment>
<dbReference type="GO" id="GO:0048013">
    <property type="term" value="P:ephrin receptor signaling pathway"/>
    <property type="evidence" value="ECO:0007669"/>
    <property type="project" value="TreeGrafter"/>
</dbReference>
<sequence length="341" mass="37268">MGLHMLGVRVEMACRRSGNGLGILLVFLLDLLGTTASNMEPIYWNSLNERFRDDKGYVLYPQIGDRLDLICPPLDTARSTPEYEFYKLYLVSSREQADRCEVSGTPNIVLTCDEPTRERRFTIKFQEFSPNLWGHEFKSMHDYYIIATSDGTRQGLDSMRGGVCATQGMKVVLKVGQSPYGLPPKKEPAGRTTNRNPGIAGNSTKSRGHTTVESEGGGENGPLQPSNIALIAGAAGGSAFLLLVTAVICVVCYRRRHAKHSDTHHPPLSLSSLTSPKRGGGGGISSSNNNGSEPSDIIIPLRTSDSAYCPHYEKVSGDYGHPVYIVQEMPPQSPANIYYKV</sequence>
<dbReference type="GO" id="GO:0046875">
    <property type="term" value="F:ephrin receptor binding"/>
    <property type="evidence" value="ECO:0007669"/>
    <property type="project" value="TreeGrafter"/>
</dbReference>
<evidence type="ECO:0000256" key="1">
    <source>
        <dbReference type="ARBA" id="ARBA00004479"/>
    </source>
</evidence>
<evidence type="ECO:0000256" key="7">
    <source>
        <dbReference type="ARBA" id="ARBA00022782"/>
    </source>
</evidence>
<evidence type="ECO:0000256" key="10">
    <source>
        <dbReference type="ARBA" id="ARBA00023136"/>
    </source>
</evidence>
<keyword evidence="22" id="KW-0418">Kinase</keyword>
<feature type="compositionally biased region" description="Polar residues" evidence="18">
    <location>
        <begin position="191"/>
        <end position="213"/>
    </location>
</feature>
<evidence type="ECO:0000256" key="3">
    <source>
        <dbReference type="ARBA" id="ARBA00022481"/>
    </source>
</evidence>
<dbReference type="PRINTS" id="PR01347">
    <property type="entry name" value="EPHRIN"/>
</dbReference>
<feature type="region of interest" description="Disordered" evidence="18">
    <location>
        <begin position="260"/>
        <end position="297"/>
    </location>
</feature>
<dbReference type="GO" id="GO:0016301">
    <property type="term" value="F:kinase activity"/>
    <property type="evidence" value="ECO:0007669"/>
    <property type="project" value="UniProtKB-KW"/>
</dbReference>